<evidence type="ECO:0000256" key="2">
    <source>
        <dbReference type="ARBA" id="ARBA00004123"/>
    </source>
</evidence>
<evidence type="ECO:0000256" key="11">
    <source>
        <dbReference type="ARBA" id="ARBA00022741"/>
    </source>
</evidence>
<evidence type="ECO:0000313" key="21">
    <source>
        <dbReference type="Proteomes" id="UP000009192"/>
    </source>
</evidence>
<evidence type="ECO:0000256" key="16">
    <source>
        <dbReference type="ARBA" id="ARBA00047899"/>
    </source>
</evidence>
<evidence type="ECO:0000256" key="17">
    <source>
        <dbReference type="ARBA" id="ARBA00048679"/>
    </source>
</evidence>
<evidence type="ECO:0000256" key="9">
    <source>
        <dbReference type="ARBA" id="ARBA00022553"/>
    </source>
</evidence>
<comment type="subcellular location">
    <subcellularLocation>
        <location evidence="4">Chromosome</location>
    </subcellularLocation>
    <subcellularLocation>
        <location evidence="3">Cytoplasm</location>
        <location evidence="3">Cytoskeleton</location>
        <location evidence="3">Spindle</location>
    </subcellularLocation>
    <subcellularLocation>
        <location evidence="2">Nucleus</location>
    </subcellularLocation>
</comment>
<dbReference type="GO" id="GO:0010564">
    <property type="term" value="P:regulation of cell cycle process"/>
    <property type="evidence" value="ECO:0007669"/>
    <property type="project" value="UniProtKB-ARBA"/>
</dbReference>
<evidence type="ECO:0000256" key="8">
    <source>
        <dbReference type="ARBA" id="ARBA00022527"/>
    </source>
</evidence>
<keyword evidence="8" id="KW-0723">Serine/threonine-protein kinase</keyword>
<dbReference type="HOGENOM" id="CLU_019002_2_0_1"/>
<dbReference type="PANTHER" id="PTHR24419">
    <property type="entry name" value="INTERLEUKIN-1 RECEPTOR-ASSOCIATED KINASE"/>
    <property type="match status" value="1"/>
</dbReference>
<evidence type="ECO:0000256" key="10">
    <source>
        <dbReference type="ARBA" id="ARBA00022679"/>
    </source>
</evidence>
<evidence type="ECO:0000259" key="19">
    <source>
        <dbReference type="PROSITE" id="PS50011"/>
    </source>
</evidence>
<organism evidence="20 21">
    <name type="scientific">Drosophila mojavensis</name>
    <name type="common">Fruit fly</name>
    <dbReference type="NCBI Taxonomy" id="7230"/>
    <lineage>
        <taxon>Eukaryota</taxon>
        <taxon>Metazoa</taxon>
        <taxon>Ecdysozoa</taxon>
        <taxon>Arthropoda</taxon>
        <taxon>Hexapoda</taxon>
        <taxon>Insecta</taxon>
        <taxon>Pterygota</taxon>
        <taxon>Neoptera</taxon>
        <taxon>Endopterygota</taxon>
        <taxon>Diptera</taxon>
        <taxon>Brachycera</taxon>
        <taxon>Muscomorpha</taxon>
        <taxon>Ephydroidea</taxon>
        <taxon>Drosophilidae</taxon>
        <taxon>Drosophila</taxon>
    </lineage>
</organism>
<evidence type="ECO:0000256" key="14">
    <source>
        <dbReference type="ARBA" id="ARBA00023212"/>
    </source>
</evidence>
<evidence type="ECO:0000256" key="4">
    <source>
        <dbReference type="ARBA" id="ARBA00004286"/>
    </source>
</evidence>
<keyword evidence="9" id="KW-0597">Phosphoprotein</keyword>
<gene>
    <name evidence="20" type="primary">Dmoj\GI19532</name>
    <name evidence="20" type="ORF">Dmoj_GI19532</name>
</gene>
<dbReference type="InterPro" id="IPR000719">
    <property type="entry name" value="Prot_kinase_dom"/>
</dbReference>
<keyword evidence="14" id="KW-0206">Cytoskeleton</keyword>
<evidence type="ECO:0000256" key="7">
    <source>
        <dbReference type="ARBA" id="ARBA00022490"/>
    </source>
</evidence>
<dbReference type="PROSITE" id="PS50011">
    <property type="entry name" value="PROTEIN_KINASE_DOM"/>
    <property type="match status" value="1"/>
</dbReference>
<keyword evidence="12" id="KW-0418">Kinase</keyword>
<dbReference type="eggNOG" id="KOG3510">
    <property type="taxonomic scope" value="Eukaryota"/>
</dbReference>
<sequence length="578" mass="66011">MDQTLPDDAWKDSFDRLLDPLPNLRELNLIKKNVRKSFNMDSSVENSNPNILSVDDCSFPNARNNLTNAGDKLSVINKFGNSISTPFAKRFPDNLFDCALSPIGGMKLDGYLPKDNHKPDLGKLGQPRKSKQVYFRVNTISPETSIDSSSMSQSVPTLNAHQISRRQARSSLVLLPGKWRKSLRIWCRTNHNEISGRTSPKQCLKPRDVKSDDLRVVRRNSRKSQYINRISEHDFQINFEKEVLKYCGQSKPIKFSAAYAAAKMLNTCKIGEGVYGEVFKYTPKNKMVSSVVLKVLPIEGSSLVNEEAQKTFEQILPEIIISKEMSALRTNQTTSTSGFVDLYNVNLVKGKYPKHLIRHWEDYDKEKDSENDNPTMFSDNQLFIVLELKFAGTDMSSFAFQNAEQGYFAMLQVTFTLAVGEEAFQFEHRDLHWGNILIEKTMKKFIDFKLGGKQISVATKGIQTTIIDYTLSRVTVAECCHYNDLSQDDDLFAATGDYQYDIYRMMRDELKNNWSAYSPKTNVQWLSYVNSKLIDGVKYNSINTMAHKTYLRKLKAFNNIVLNFNSAGECGQYLYNMN</sequence>
<keyword evidence="10" id="KW-0808">Transferase</keyword>
<comment type="catalytic activity">
    <reaction evidence="17">
        <text>L-seryl-[protein] + ATP = O-phospho-L-seryl-[protein] + ADP + H(+)</text>
        <dbReference type="Rhea" id="RHEA:17989"/>
        <dbReference type="Rhea" id="RHEA-COMP:9863"/>
        <dbReference type="Rhea" id="RHEA-COMP:11604"/>
        <dbReference type="ChEBI" id="CHEBI:15378"/>
        <dbReference type="ChEBI" id="CHEBI:29999"/>
        <dbReference type="ChEBI" id="CHEBI:30616"/>
        <dbReference type="ChEBI" id="CHEBI:83421"/>
        <dbReference type="ChEBI" id="CHEBI:456216"/>
        <dbReference type="EC" id="2.7.11.1"/>
    </reaction>
</comment>
<evidence type="ECO:0000256" key="6">
    <source>
        <dbReference type="ARBA" id="ARBA00022454"/>
    </source>
</evidence>
<evidence type="ECO:0000313" key="20">
    <source>
        <dbReference type="EMBL" id="EDW13526.2"/>
    </source>
</evidence>
<accession>B4KJ13</accession>
<evidence type="ECO:0000256" key="15">
    <source>
        <dbReference type="ARBA" id="ARBA00023242"/>
    </source>
</evidence>
<dbReference type="GO" id="GO:0035556">
    <property type="term" value="P:intracellular signal transduction"/>
    <property type="evidence" value="ECO:0007669"/>
    <property type="project" value="TreeGrafter"/>
</dbReference>
<evidence type="ECO:0000256" key="13">
    <source>
        <dbReference type="ARBA" id="ARBA00022840"/>
    </source>
</evidence>
<evidence type="ECO:0000256" key="1">
    <source>
        <dbReference type="ARBA" id="ARBA00001946"/>
    </source>
</evidence>
<keyword evidence="21" id="KW-1185">Reference proteome</keyword>
<dbReference type="FunFam" id="1.10.510.10:FF:000401">
    <property type="entry name" value="serine/threonine-protein kinase haspin"/>
    <property type="match status" value="1"/>
</dbReference>
<dbReference type="eggNOG" id="KOG2464">
    <property type="taxonomic scope" value="Eukaryota"/>
</dbReference>
<comment type="cofactor">
    <cofactor evidence="1">
        <name>Mg(2+)</name>
        <dbReference type="ChEBI" id="CHEBI:18420"/>
    </cofactor>
</comment>
<dbReference type="InParanoid" id="B4KJ13"/>
<evidence type="ECO:0000256" key="5">
    <source>
        <dbReference type="ARBA" id="ARBA00012513"/>
    </source>
</evidence>
<dbReference type="Gene3D" id="1.10.510.10">
    <property type="entry name" value="Transferase(Phosphotransferase) domain 1"/>
    <property type="match status" value="1"/>
</dbReference>
<dbReference type="FunCoup" id="B4KJ13">
    <property type="interactions" value="136"/>
</dbReference>
<protein>
    <recommendedName>
        <fullName evidence="5">non-specific serine/threonine protein kinase</fullName>
        <ecNumber evidence="5">2.7.11.1</ecNumber>
    </recommendedName>
</protein>
<feature type="domain" description="Protein kinase" evidence="19">
    <location>
        <begin position="264"/>
        <end position="578"/>
    </location>
</feature>
<dbReference type="InterPro" id="IPR011009">
    <property type="entry name" value="Kinase-like_dom_sf"/>
</dbReference>
<dbReference type="GO" id="GO:0005819">
    <property type="term" value="C:spindle"/>
    <property type="evidence" value="ECO:0007669"/>
    <property type="project" value="UniProtKB-SubCell"/>
</dbReference>
<evidence type="ECO:0000256" key="12">
    <source>
        <dbReference type="ARBA" id="ARBA00022777"/>
    </source>
</evidence>
<evidence type="ECO:0000256" key="18">
    <source>
        <dbReference type="PROSITE-ProRule" id="PRU10141"/>
    </source>
</evidence>
<evidence type="ECO:0000256" key="3">
    <source>
        <dbReference type="ARBA" id="ARBA00004186"/>
    </source>
</evidence>
<dbReference type="GO" id="GO:0005524">
    <property type="term" value="F:ATP binding"/>
    <property type="evidence" value="ECO:0007669"/>
    <property type="project" value="UniProtKB-UniRule"/>
</dbReference>
<dbReference type="AlphaFoldDB" id="B4KJ13"/>
<dbReference type="Gene3D" id="3.30.200.20">
    <property type="entry name" value="Phosphorylase Kinase, domain 1"/>
    <property type="match status" value="1"/>
</dbReference>
<dbReference type="GO" id="GO:0000278">
    <property type="term" value="P:mitotic cell cycle"/>
    <property type="evidence" value="ECO:0007669"/>
    <property type="project" value="TreeGrafter"/>
</dbReference>
<keyword evidence="13 18" id="KW-0067">ATP-binding</keyword>
<dbReference type="PROSITE" id="PS00107">
    <property type="entry name" value="PROTEIN_KINASE_ATP"/>
    <property type="match status" value="1"/>
</dbReference>
<dbReference type="GO" id="GO:0005694">
    <property type="term" value="C:chromosome"/>
    <property type="evidence" value="ECO:0007669"/>
    <property type="project" value="UniProtKB-SubCell"/>
</dbReference>
<dbReference type="InterPro" id="IPR024604">
    <property type="entry name" value="GSG2_C"/>
</dbReference>
<dbReference type="PANTHER" id="PTHR24419:SF18">
    <property type="entry name" value="SERINE_THREONINE-PROTEIN KINASE HASPIN"/>
    <property type="match status" value="1"/>
</dbReference>
<dbReference type="FunFam" id="3.30.200.20:FF:000409">
    <property type="entry name" value="serine/threonine-protein kinase haspin"/>
    <property type="match status" value="1"/>
</dbReference>
<dbReference type="Proteomes" id="UP000009192">
    <property type="component" value="Unassembled WGS sequence"/>
</dbReference>
<keyword evidence="7" id="KW-0963">Cytoplasm</keyword>
<reference evidence="20 21" key="1">
    <citation type="journal article" date="2007" name="Nature">
        <title>Evolution of genes and genomes on the Drosophila phylogeny.</title>
        <authorList>
            <consortium name="Drosophila 12 Genomes Consortium"/>
            <person name="Clark A.G."/>
            <person name="Eisen M.B."/>
            <person name="Smith D.R."/>
            <person name="Bergman C.M."/>
            <person name="Oliver B."/>
            <person name="Markow T.A."/>
            <person name="Kaufman T.C."/>
            <person name="Kellis M."/>
            <person name="Gelbart W."/>
            <person name="Iyer V.N."/>
            <person name="Pollard D.A."/>
            <person name="Sackton T.B."/>
            <person name="Larracuente A.M."/>
            <person name="Singh N.D."/>
            <person name="Abad J.P."/>
            <person name="Abt D.N."/>
            <person name="Adryan B."/>
            <person name="Aguade M."/>
            <person name="Akashi H."/>
            <person name="Anderson W.W."/>
            <person name="Aquadro C.F."/>
            <person name="Ardell D.H."/>
            <person name="Arguello R."/>
            <person name="Artieri C.G."/>
            <person name="Barbash D.A."/>
            <person name="Barker D."/>
            <person name="Barsanti P."/>
            <person name="Batterham P."/>
            <person name="Batzoglou S."/>
            <person name="Begun D."/>
            <person name="Bhutkar A."/>
            <person name="Blanco E."/>
            <person name="Bosak S.A."/>
            <person name="Bradley R.K."/>
            <person name="Brand A.D."/>
            <person name="Brent M.R."/>
            <person name="Brooks A.N."/>
            <person name="Brown R.H."/>
            <person name="Butlin R.K."/>
            <person name="Caggese C."/>
            <person name="Calvi B.R."/>
            <person name="Bernardo de Carvalho A."/>
            <person name="Caspi A."/>
            <person name="Castrezana S."/>
            <person name="Celniker S.E."/>
            <person name="Chang J.L."/>
            <person name="Chapple C."/>
            <person name="Chatterji S."/>
            <person name="Chinwalla A."/>
            <person name="Civetta A."/>
            <person name="Clifton S.W."/>
            <person name="Comeron J.M."/>
            <person name="Costello J.C."/>
            <person name="Coyne J.A."/>
            <person name="Daub J."/>
            <person name="David R.G."/>
            <person name="Delcher A.L."/>
            <person name="Delehaunty K."/>
            <person name="Do C.B."/>
            <person name="Ebling H."/>
            <person name="Edwards K."/>
            <person name="Eickbush T."/>
            <person name="Evans J.D."/>
            <person name="Filipski A."/>
            <person name="Findeiss S."/>
            <person name="Freyhult E."/>
            <person name="Fulton L."/>
            <person name="Fulton R."/>
            <person name="Garcia A.C."/>
            <person name="Gardiner A."/>
            <person name="Garfield D.A."/>
            <person name="Garvin B.E."/>
            <person name="Gibson G."/>
            <person name="Gilbert D."/>
            <person name="Gnerre S."/>
            <person name="Godfrey J."/>
            <person name="Good R."/>
            <person name="Gotea V."/>
            <person name="Gravely B."/>
            <person name="Greenberg A.J."/>
            <person name="Griffiths-Jones S."/>
            <person name="Gross S."/>
            <person name="Guigo R."/>
            <person name="Gustafson E.A."/>
            <person name="Haerty W."/>
            <person name="Hahn M.W."/>
            <person name="Halligan D.L."/>
            <person name="Halpern A.L."/>
            <person name="Halter G.M."/>
            <person name="Han M.V."/>
            <person name="Heger A."/>
            <person name="Hillier L."/>
            <person name="Hinrichs A.S."/>
            <person name="Holmes I."/>
            <person name="Hoskins R.A."/>
            <person name="Hubisz M.J."/>
            <person name="Hultmark D."/>
            <person name="Huntley M.A."/>
            <person name="Jaffe D.B."/>
            <person name="Jagadeeshan S."/>
            <person name="Jeck W.R."/>
            <person name="Johnson J."/>
            <person name="Jones C.D."/>
            <person name="Jordan W.C."/>
            <person name="Karpen G.H."/>
            <person name="Kataoka E."/>
            <person name="Keightley P.D."/>
            <person name="Kheradpour P."/>
            <person name="Kirkness E.F."/>
            <person name="Koerich L.B."/>
            <person name="Kristiansen K."/>
            <person name="Kudrna D."/>
            <person name="Kulathinal R.J."/>
            <person name="Kumar S."/>
            <person name="Kwok R."/>
            <person name="Lander E."/>
            <person name="Langley C.H."/>
            <person name="Lapoint R."/>
            <person name="Lazzaro B.P."/>
            <person name="Lee S.J."/>
            <person name="Levesque L."/>
            <person name="Li R."/>
            <person name="Lin C.F."/>
            <person name="Lin M.F."/>
            <person name="Lindblad-Toh K."/>
            <person name="Llopart A."/>
            <person name="Long M."/>
            <person name="Low L."/>
            <person name="Lozovsky E."/>
            <person name="Lu J."/>
            <person name="Luo M."/>
            <person name="Machado C.A."/>
            <person name="Makalowski W."/>
            <person name="Marzo M."/>
            <person name="Matsuda M."/>
            <person name="Matzkin L."/>
            <person name="McAllister B."/>
            <person name="McBride C.S."/>
            <person name="McKernan B."/>
            <person name="McKernan K."/>
            <person name="Mendez-Lago M."/>
            <person name="Minx P."/>
            <person name="Mollenhauer M.U."/>
            <person name="Montooth K."/>
            <person name="Mount S.M."/>
            <person name="Mu X."/>
            <person name="Myers E."/>
            <person name="Negre B."/>
            <person name="Newfeld S."/>
            <person name="Nielsen R."/>
            <person name="Noor M.A."/>
            <person name="O'Grady P."/>
            <person name="Pachter L."/>
            <person name="Papaceit M."/>
            <person name="Parisi M.J."/>
            <person name="Parisi M."/>
            <person name="Parts L."/>
            <person name="Pedersen J.S."/>
            <person name="Pesole G."/>
            <person name="Phillippy A.M."/>
            <person name="Ponting C.P."/>
            <person name="Pop M."/>
            <person name="Porcelli D."/>
            <person name="Powell J.R."/>
            <person name="Prohaska S."/>
            <person name="Pruitt K."/>
            <person name="Puig M."/>
            <person name="Quesneville H."/>
            <person name="Ram K.R."/>
            <person name="Rand D."/>
            <person name="Rasmussen M.D."/>
            <person name="Reed L.K."/>
            <person name="Reenan R."/>
            <person name="Reily A."/>
            <person name="Remington K.A."/>
            <person name="Rieger T.T."/>
            <person name="Ritchie M.G."/>
            <person name="Robin C."/>
            <person name="Rogers Y.H."/>
            <person name="Rohde C."/>
            <person name="Rozas J."/>
            <person name="Rubenfield M.J."/>
            <person name="Ruiz A."/>
            <person name="Russo S."/>
            <person name="Salzberg S.L."/>
            <person name="Sanchez-Gracia A."/>
            <person name="Saranga D.J."/>
            <person name="Sato H."/>
            <person name="Schaeffer S.W."/>
            <person name="Schatz M.C."/>
            <person name="Schlenke T."/>
            <person name="Schwartz R."/>
            <person name="Segarra C."/>
            <person name="Singh R.S."/>
            <person name="Sirot L."/>
            <person name="Sirota M."/>
            <person name="Sisneros N.B."/>
            <person name="Smith C.D."/>
            <person name="Smith T.F."/>
            <person name="Spieth J."/>
            <person name="Stage D.E."/>
            <person name="Stark A."/>
            <person name="Stephan W."/>
            <person name="Strausberg R.L."/>
            <person name="Strempel S."/>
            <person name="Sturgill D."/>
            <person name="Sutton G."/>
            <person name="Sutton G.G."/>
            <person name="Tao W."/>
            <person name="Teichmann S."/>
            <person name="Tobari Y.N."/>
            <person name="Tomimura Y."/>
            <person name="Tsolas J.M."/>
            <person name="Valente V.L."/>
            <person name="Venter E."/>
            <person name="Venter J.C."/>
            <person name="Vicario S."/>
            <person name="Vieira F.G."/>
            <person name="Vilella A.J."/>
            <person name="Villasante A."/>
            <person name="Walenz B."/>
            <person name="Wang J."/>
            <person name="Wasserman M."/>
            <person name="Watts T."/>
            <person name="Wilson D."/>
            <person name="Wilson R.K."/>
            <person name="Wing R.A."/>
            <person name="Wolfner M.F."/>
            <person name="Wong A."/>
            <person name="Wong G.K."/>
            <person name="Wu C.I."/>
            <person name="Wu G."/>
            <person name="Yamamoto D."/>
            <person name="Yang H.P."/>
            <person name="Yang S.P."/>
            <person name="Yorke J.A."/>
            <person name="Yoshida K."/>
            <person name="Zdobnov E."/>
            <person name="Zhang P."/>
            <person name="Zhang Y."/>
            <person name="Zimin A.V."/>
            <person name="Baldwin J."/>
            <person name="Abdouelleil A."/>
            <person name="Abdulkadir J."/>
            <person name="Abebe A."/>
            <person name="Abera B."/>
            <person name="Abreu J."/>
            <person name="Acer S.C."/>
            <person name="Aftuck L."/>
            <person name="Alexander A."/>
            <person name="An P."/>
            <person name="Anderson E."/>
            <person name="Anderson S."/>
            <person name="Arachi H."/>
            <person name="Azer M."/>
            <person name="Bachantsang P."/>
            <person name="Barry A."/>
            <person name="Bayul T."/>
            <person name="Berlin A."/>
            <person name="Bessette D."/>
            <person name="Bloom T."/>
            <person name="Blye J."/>
            <person name="Boguslavskiy L."/>
            <person name="Bonnet C."/>
            <person name="Boukhgalter B."/>
            <person name="Bourzgui I."/>
            <person name="Brown A."/>
            <person name="Cahill P."/>
            <person name="Channer S."/>
            <person name="Cheshatsang Y."/>
            <person name="Chuda L."/>
            <person name="Citroen M."/>
            <person name="Collymore A."/>
            <person name="Cooke P."/>
            <person name="Costello M."/>
            <person name="D'Aco K."/>
            <person name="Daza R."/>
            <person name="De Haan G."/>
            <person name="DeGray S."/>
            <person name="DeMaso C."/>
            <person name="Dhargay N."/>
            <person name="Dooley K."/>
            <person name="Dooley E."/>
            <person name="Doricent M."/>
            <person name="Dorje P."/>
            <person name="Dorjee K."/>
            <person name="Dupes A."/>
            <person name="Elong R."/>
            <person name="Falk J."/>
            <person name="Farina A."/>
            <person name="Faro S."/>
            <person name="Ferguson D."/>
            <person name="Fisher S."/>
            <person name="Foley C.D."/>
            <person name="Franke A."/>
            <person name="Friedrich D."/>
            <person name="Gadbois L."/>
            <person name="Gearin G."/>
            <person name="Gearin C.R."/>
            <person name="Giannoukos G."/>
            <person name="Goode T."/>
            <person name="Graham J."/>
            <person name="Grandbois E."/>
            <person name="Grewal S."/>
            <person name="Gyaltsen K."/>
            <person name="Hafez N."/>
            <person name="Hagos B."/>
            <person name="Hall J."/>
            <person name="Henson C."/>
            <person name="Hollinger A."/>
            <person name="Honan T."/>
            <person name="Huard M.D."/>
            <person name="Hughes L."/>
            <person name="Hurhula B."/>
            <person name="Husby M.E."/>
            <person name="Kamat A."/>
            <person name="Kanga B."/>
            <person name="Kashin S."/>
            <person name="Khazanovich D."/>
            <person name="Kisner P."/>
            <person name="Lance K."/>
            <person name="Lara M."/>
            <person name="Lee W."/>
            <person name="Lennon N."/>
            <person name="Letendre F."/>
            <person name="LeVine R."/>
            <person name="Lipovsky A."/>
            <person name="Liu X."/>
            <person name="Liu J."/>
            <person name="Liu S."/>
            <person name="Lokyitsang T."/>
            <person name="Lokyitsang Y."/>
            <person name="Lubonja R."/>
            <person name="Lui A."/>
            <person name="MacDonald P."/>
            <person name="Magnisalis V."/>
            <person name="Maru K."/>
            <person name="Matthews C."/>
            <person name="McCusker W."/>
            <person name="McDonough S."/>
            <person name="Mehta T."/>
            <person name="Meldrim J."/>
            <person name="Meneus L."/>
            <person name="Mihai O."/>
            <person name="Mihalev A."/>
            <person name="Mihova T."/>
            <person name="Mittelman R."/>
            <person name="Mlenga V."/>
            <person name="Montmayeur A."/>
            <person name="Mulrain L."/>
            <person name="Navidi A."/>
            <person name="Naylor J."/>
            <person name="Negash T."/>
            <person name="Nguyen T."/>
            <person name="Nguyen N."/>
            <person name="Nicol R."/>
            <person name="Norbu C."/>
            <person name="Norbu N."/>
            <person name="Novod N."/>
            <person name="O'Neill B."/>
            <person name="Osman S."/>
            <person name="Markiewicz E."/>
            <person name="Oyono O.L."/>
            <person name="Patti C."/>
            <person name="Phunkhang P."/>
            <person name="Pierre F."/>
            <person name="Priest M."/>
            <person name="Raghuraman S."/>
            <person name="Rege F."/>
            <person name="Reyes R."/>
            <person name="Rise C."/>
            <person name="Rogov P."/>
            <person name="Ross K."/>
            <person name="Ryan E."/>
            <person name="Settipalli S."/>
            <person name="Shea T."/>
            <person name="Sherpa N."/>
            <person name="Shi L."/>
            <person name="Shih D."/>
            <person name="Sparrow T."/>
            <person name="Spaulding J."/>
            <person name="Stalker J."/>
            <person name="Stange-Thomann N."/>
            <person name="Stavropoulos S."/>
            <person name="Stone C."/>
            <person name="Strader C."/>
            <person name="Tesfaye S."/>
            <person name="Thomson T."/>
            <person name="Thoulutsang Y."/>
            <person name="Thoulutsang D."/>
            <person name="Topham K."/>
            <person name="Topping I."/>
            <person name="Tsamla T."/>
            <person name="Vassiliev H."/>
            <person name="Vo A."/>
            <person name="Wangchuk T."/>
            <person name="Wangdi T."/>
            <person name="Weiand M."/>
            <person name="Wilkinson J."/>
            <person name="Wilson A."/>
            <person name="Yadav S."/>
            <person name="Young G."/>
            <person name="Yu Q."/>
            <person name="Zembek L."/>
            <person name="Zhong D."/>
            <person name="Zimmer A."/>
            <person name="Zwirko Z."/>
            <person name="Jaffe D.B."/>
            <person name="Alvarez P."/>
            <person name="Brockman W."/>
            <person name="Butler J."/>
            <person name="Chin C."/>
            <person name="Gnerre S."/>
            <person name="Grabherr M."/>
            <person name="Kleber M."/>
            <person name="Mauceli E."/>
            <person name="MacCallum I."/>
        </authorList>
    </citation>
    <scope>NUCLEOTIDE SEQUENCE [LARGE SCALE GENOMIC DNA]</scope>
    <source>
        <strain evidence="21">Tucson 15081-1352.22</strain>
    </source>
</reference>
<dbReference type="InterPro" id="IPR017441">
    <property type="entry name" value="Protein_kinase_ATP_BS"/>
</dbReference>
<name>B4KJ13_DROMO</name>
<dbReference type="EC" id="2.7.11.1" evidence="5"/>
<keyword evidence="6" id="KW-0158">Chromosome</keyword>
<proteinExistence type="predicted"/>
<dbReference type="OrthoDB" id="21018at2759"/>
<dbReference type="GO" id="GO:0072354">
    <property type="term" value="F:histone H3T3 kinase activity"/>
    <property type="evidence" value="ECO:0007669"/>
    <property type="project" value="TreeGrafter"/>
</dbReference>
<dbReference type="SUPFAM" id="SSF56112">
    <property type="entry name" value="Protein kinase-like (PK-like)"/>
    <property type="match status" value="1"/>
</dbReference>
<comment type="catalytic activity">
    <reaction evidence="16">
        <text>L-threonyl-[protein] + ATP = O-phospho-L-threonyl-[protein] + ADP + H(+)</text>
        <dbReference type="Rhea" id="RHEA:46608"/>
        <dbReference type="Rhea" id="RHEA-COMP:11060"/>
        <dbReference type="Rhea" id="RHEA-COMP:11605"/>
        <dbReference type="ChEBI" id="CHEBI:15378"/>
        <dbReference type="ChEBI" id="CHEBI:30013"/>
        <dbReference type="ChEBI" id="CHEBI:30616"/>
        <dbReference type="ChEBI" id="CHEBI:61977"/>
        <dbReference type="ChEBI" id="CHEBI:456216"/>
        <dbReference type="EC" id="2.7.11.1"/>
    </reaction>
</comment>
<dbReference type="SMART" id="SM01331">
    <property type="entry name" value="DUF3635"/>
    <property type="match status" value="1"/>
</dbReference>
<dbReference type="SMR" id="B4KJ13"/>
<dbReference type="EMBL" id="CH933807">
    <property type="protein sequence ID" value="EDW13526.2"/>
    <property type="molecule type" value="Genomic_DNA"/>
</dbReference>
<dbReference type="GO" id="GO:0005634">
    <property type="term" value="C:nucleus"/>
    <property type="evidence" value="ECO:0007669"/>
    <property type="project" value="UniProtKB-SubCell"/>
</dbReference>
<dbReference type="KEGG" id="dmo:Dmoj_GI19532"/>
<keyword evidence="11 18" id="KW-0547">Nucleotide-binding</keyword>
<feature type="binding site" evidence="18">
    <location>
        <position position="294"/>
    </location>
    <ligand>
        <name>ATP</name>
        <dbReference type="ChEBI" id="CHEBI:30616"/>
    </ligand>
</feature>
<dbReference type="GO" id="GO:0005737">
    <property type="term" value="C:cytoplasm"/>
    <property type="evidence" value="ECO:0007669"/>
    <property type="project" value="TreeGrafter"/>
</dbReference>
<dbReference type="Pfam" id="PF12330">
    <property type="entry name" value="Haspin_kinase"/>
    <property type="match status" value="1"/>
</dbReference>
<keyword evidence="15" id="KW-0539">Nucleus</keyword>